<evidence type="ECO:0000313" key="3">
    <source>
        <dbReference type="Proteomes" id="UP000214365"/>
    </source>
</evidence>
<accession>A0A1Q5Q6V9</accession>
<dbReference type="Proteomes" id="UP000214365">
    <property type="component" value="Unassembled WGS sequence"/>
</dbReference>
<dbReference type="AlphaFoldDB" id="A0A1Q5Q6V9"/>
<dbReference type="GeneID" id="31008931"/>
<dbReference type="PANTHER" id="PTHR48079:SF6">
    <property type="entry name" value="NAD(P)-BINDING DOMAIN-CONTAINING PROTEIN-RELATED"/>
    <property type="match status" value="1"/>
</dbReference>
<dbReference type="SUPFAM" id="SSF51735">
    <property type="entry name" value="NAD(P)-binding Rossmann-fold domains"/>
    <property type="match status" value="1"/>
</dbReference>
<comment type="caution">
    <text evidence="2">The sequence shown here is derived from an EMBL/GenBank/DDBJ whole genome shotgun (WGS) entry which is preliminary data.</text>
</comment>
<protein>
    <recommendedName>
        <fullName evidence="1">NAD-dependent epimerase/dehydratase domain-containing protein</fullName>
    </recommendedName>
</protein>
<dbReference type="InterPro" id="IPR001509">
    <property type="entry name" value="Epimerase_deHydtase"/>
</dbReference>
<dbReference type="GO" id="GO:0004029">
    <property type="term" value="F:aldehyde dehydrogenase (NAD+) activity"/>
    <property type="evidence" value="ECO:0007669"/>
    <property type="project" value="TreeGrafter"/>
</dbReference>
<evidence type="ECO:0000313" key="2">
    <source>
        <dbReference type="EMBL" id="OKL55584.1"/>
    </source>
</evidence>
<organism evidence="2 3">
    <name type="scientific">Talaromyces atroroseus</name>
    <dbReference type="NCBI Taxonomy" id="1441469"/>
    <lineage>
        <taxon>Eukaryota</taxon>
        <taxon>Fungi</taxon>
        <taxon>Dikarya</taxon>
        <taxon>Ascomycota</taxon>
        <taxon>Pezizomycotina</taxon>
        <taxon>Eurotiomycetes</taxon>
        <taxon>Eurotiomycetidae</taxon>
        <taxon>Eurotiales</taxon>
        <taxon>Trichocomaceae</taxon>
        <taxon>Talaromyces</taxon>
        <taxon>Talaromyces sect. Trachyspermi</taxon>
    </lineage>
</organism>
<name>A0A1Q5Q6V9_TALAT</name>
<dbReference type="OrthoDB" id="10262413at2759"/>
<dbReference type="PANTHER" id="PTHR48079">
    <property type="entry name" value="PROTEIN YEEZ"/>
    <property type="match status" value="1"/>
</dbReference>
<evidence type="ECO:0000259" key="1">
    <source>
        <dbReference type="Pfam" id="PF01370"/>
    </source>
</evidence>
<dbReference type="STRING" id="1441469.A0A1Q5Q6V9"/>
<dbReference type="GO" id="GO:0005737">
    <property type="term" value="C:cytoplasm"/>
    <property type="evidence" value="ECO:0007669"/>
    <property type="project" value="TreeGrafter"/>
</dbReference>
<keyword evidence="3" id="KW-1185">Reference proteome</keyword>
<dbReference type="InterPro" id="IPR036291">
    <property type="entry name" value="NAD(P)-bd_dom_sf"/>
</dbReference>
<reference evidence="2 3" key="1">
    <citation type="submission" date="2015-06" db="EMBL/GenBank/DDBJ databases">
        <title>Talaromyces atroroseus IBT 11181 draft genome.</title>
        <authorList>
            <person name="Rasmussen K.B."/>
            <person name="Rasmussen S."/>
            <person name="Petersen B."/>
            <person name="Sicheritz-Ponten T."/>
            <person name="Mortensen U.H."/>
            <person name="Thrane U."/>
        </authorList>
    </citation>
    <scope>NUCLEOTIDE SEQUENCE [LARGE SCALE GENOMIC DNA]</scope>
    <source>
        <strain evidence="2 3">IBT 11181</strain>
    </source>
</reference>
<proteinExistence type="predicted"/>
<dbReference type="RefSeq" id="XP_020115705.1">
    <property type="nucleotide sequence ID" value="XM_020264160.1"/>
</dbReference>
<sequence>MAPTKLLLTGATGYIGGTVLTQLLKSQVPDIQTLSVSALIRNPEQAELYASKGVTPILFIGLEDVEHLRRTASGYDIIIHAADSTSPAAVEALILGLADNQDTSKEKYFIHTSGTSSLGDRPITEKLIESREFSDKSDIYSYMKHREEIEFYAQRATDIKTVEAGEQAGVKTLVVKAPIIYGRGTGFFNKKSFHIPVLIQGAVAAGRAEYVAEGACAWDYVHVEDLAAFFELLTTKVLRNEVVLSGRKGIYFASTLRHSWKELAEVIGEFGYKLGHLTSPEPQSITLSEAAEKYTGGNEQLAEVGLASNSLTKSDLGQEIGWVSKKEEVDFRQSIVDDFDLLFGKA</sequence>
<dbReference type="InterPro" id="IPR051783">
    <property type="entry name" value="NAD(P)-dependent_oxidoreduct"/>
</dbReference>
<dbReference type="Gene3D" id="3.40.50.720">
    <property type="entry name" value="NAD(P)-binding Rossmann-like Domain"/>
    <property type="match status" value="1"/>
</dbReference>
<gene>
    <name evidence="2" type="ORF">UA08_09175</name>
</gene>
<feature type="domain" description="NAD-dependent epimerase/dehydratase" evidence="1">
    <location>
        <begin position="7"/>
        <end position="236"/>
    </location>
</feature>
<dbReference type="Pfam" id="PF01370">
    <property type="entry name" value="Epimerase"/>
    <property type="match status" value="1"/>
</dbReference>
<dbReference type="EMBL" id="LFMY01000019">
    <property type="protein sequence ID" value="OKL55584.1"/>
    <property type="molecule type" value="Genomic_DNA"/>
</dbReference>